<keyword evidence="2" id="KW-1185">Reference proteome</keyword>
<accession>A0A5C6AZ42</accession>
<dbReference type="Proteomes" id="UP000320176">
    <property type="component" value="Unassembled WGS sequence"/>
</dbReference>
<gene>
    <name evidence="1" type="ORF">Pla52n_27330</name>
</gene>
<reference evidence="1 2" key="1">
    <citation type="submission" date="2019-02" db="EMBL/GenBank/DDBJ databases">
        <title>Deep-cultivation of Planctomycetes and their phenomic and genomic characterization uncovers novel biology.</title>
        <authorList>
            <person name="Wiegand S."/>
            <person name="Jogler M."/>
            <person name="Boedeker C."/>
            <person name="Pinto D."/>
            <person name="Vollmers J."/>
            <person name="Rivas-Marin E."/>
            <person name="Kohn T."/>
            <person name="Peeters S.H."/>
            <person name="Heuer A."/>
            <person name="Rast P."/>
            <person name="Oberbeckmann S."/>
            <person name="Bunk B."/>
            <person name="Jeske O."/>
            <person name="Meyerdierks A."/>
            <person name="Storesund J.E."/>
            <person name="Kallscheuer N."/>
            <person name="Luecker S."/>
            <person name="Lage O.M."/>
            <person name="Pohl T."/>
            <person name="Merkel B.J."/>
            <person name="Hornburger P."/>
            <person name="Mueller R.-W."/>
            <person name="Bruemmer F."/>
            <person name="Labrenz M."/>
            <person name="Spormann A.M."/>
            <person name="Op Den Camp H."/>
            <person name="Overmann J."/>
            <person name="Amann R."/>
            <person name="Jetten M.S.M."/>
            <person name="Mascher T."/>
            <person name="Medema M.H."/>
            <person name="Devos D.P."/>
            <person name="Kaster A.-K."/>
            <person name="Ovreas L."/>
            <person name="Rohde M."/>
            <person name="Galperin M.Y."/>
            <person name="Jogler C."/>
        </authorList>
    </citation>
    <scope>NUCLEOTIDE SEQUENCE [LARGE SCALE GENOMIC DNA]</scope>
    <source>
        <strain evidence="1 2">Pla52n</strain>
    </source>
</reference>
<evidence type="ECO:0000313" key="2">
    <source>
        <dbReference type="Proteomes" id="UP000320176"/>
    </source>
</evidence>
<comment type="caution">
    <text evidence="1">The sequence shown here is derived from an EMBL/GenBank/DDBJ whole genome shotgun (WGS) entry which is preliminary data.</text>
</comment>
<evidence type="ECO:0000313" key="1">
    <source>
        <dbReference type="EMBL" id="TWU04691.1"/>
    </source>
</evidence>
<name>A0A5C6AZ42_9BACT</name>
<sequence>MGIASSINGEVDSGTQPLRWGFWRIPLPDATGAGALPLPGWHSVQPAQCSTGTVFNRHSVQPAQCSTGTVSDQLCVSLALPRDAFAAGWLDQFVL</sequence>
<dbReference type="AlphaFoldDB" id="A0A5C6AZ42"/>
<proteinExistence type="predicted"/>
<protein>
    <submittedName>
        <fullName evidence="1">Uncharacterized protein</fullName>
    </submittedName>
</protein>
<organism evidence="1 2">
    <name type="scientific">Stieleria varia</name>
    <dbReference type="NCBI Taxonomy" id="2528005"/>
    <lineage>
        <taxon>Bacteria</taxon>
        <taxon>Pseudomonadati</taxon>
        <taxon>Planctomycetota</taxon>
        <taxon>Planctomycetia</taxon>
        <taxon>Pirellulales</taxon>
        <taxon>Pirellulaceae</taxon>
        <taxon>Stieleria</taxon>
    </lineage>
</organism>
<dbReference type="EMBL" id="SJPN01000003">
    <property type="protein sequence ID" value="TWU04691.1"/>
    <property type="molecule type" value="Genomic_DNA"/>
</dbReference>